<evidence type="ECO:0000313" key="2">
    <source>
        <dbReference type="Proteomes" id="UP000321562"/>
    </source>
</evidence>
<dbReference type="Pfam" id="PF13289">
    <property type="entry name" value="SIR2_2"/>
    <property type="match status" value="1"/>
</dbReference>
<evidence type="ECO:0000313" key="1">
    <source>
        <dbReference type="EMBL" id="TXB69187.1"/>
    </source>
</evidence>
<reference evidence="1 2" key="1">
    <citation type="submission" date="2019-08" db="EMBL/GenBank/DDBJ databases">
        <authorList>
            <person name="Ye J."/>
        </authorList>
    </citation>
    <scope>NUCLEOTIDE SEQUENCE [LARGE SCALE GENOMIC DNA]</scope>
    <source>
        <strain evidence="1 2">TK008</strain>
    </source>
</reference>
<gene>
    <name evidence="1" type="ORF">FQV27_09475</name>
</gene>
<accession>A0A5C6S4L2</accession>
<dbReference type="RefSeq" id="WP_147097750.1">
    <property type="nucleotide sequence ID" value="NZ_JBHUFH010000011.1"/>
</dbReference>
<keyword evidence="2" id="KW-1185">Reference proteome</keyword>
<dbReference type="Proteomes" id="UP000321562">
    <property type="component" value="Unassembled WGS sequence"/>
</dbReference>
<protein>
    <submittedName>
        <fullName evidence="1">Uncharacterized protein</fullName>
    </submittedName>
</protein>
<proteinExistence type="predicted"/>
<dbReference type="OrthoDB" id="9808492at2"/>
<name>A0A5C6S4L2_9RHOB</name>
<dbReference type="EMBL" id="VOPL01000003">
    <property type="protein sequence ID" value="TXB69187.1"/>
    <property type="molecule type" value="Genomic_DNA"/>
</dbReference>
<organism evidence="1 2">
    <name type="scientific">Paracoccus aurantiacus</name>
    <dbReference type="NCBI Taxonomy" id="2599412"/>
    <lineage>
        <taxon>Bacteria</taxon>
        <taxon>Pseudomonadati</taxon>
        <taxon>Pseudomonadota</taxon>
        <taxon>Alphaproteobacteria</taxon>
        <taxon>Rhodobacterales</taxon>
        <taxon>Paracoccaceae</taxon>
        <taxon>Paracoccus</taxon>
    </lineage>
</organism>
<dbReference type="AlphaFoldDB" id="A0A5C6S4L2"/>
<sequence length="473" mass="53038">MTELCKYKLLSPVSAGEGDDLLADKSPEDGLRRVQALLADWLRMENVVVLTAAGTSFSAGGRLMAGPRANNLECLVLGAVENCQLADDVKAIIRHRKAQWPPKVDSGPLGFEDWLSYLFNASELSKPEKSPISTVKWKGEDSIGLDCDVVLGDEDLKLLRKLIERAIYAECALEIDRSELSDPSAQNTTGHIPFLAKLIARDTNLGRTHLFTLNYDTMFEQAMEELGIQYFDGFTGKANSRFDPSVYGLDIYYPGDVAEGRVRRFDKFLQFYKLHGSIHWQPDERGLVRARHTELGFAKEYRQAGAEQKAALLASPEFEGIDSFGILPTSQKFTKTLDMPYAHLFRLFHARLNQPQTFLLVLGYGFGDDHVTRIIETALMNPSLVLLVVEPNPDSAIVGRIRSYQSLGQRAFVLTERVGEGAACSYNVATFSDFAQNIMPDVKWLDDYKHLRSFEEQLRKTQERQPDGKTEAV</sequence>
<comment type="caution">
    <text evidence="1">The sequence shown here is derived from an EMBL/GenBank/DDBJ whole genome shotgun (WGS) entry which is preliminary data.</text>
</comment>